<comment type="caution">
    <text evidence="2">The sequence shown here is derived from an EMBL/GenBank/DDBJ whole genome shotgun (WGS) entry which is preliminary data.</text>
</comment>
<feature type="transmembrane region" description="Helical" evidence="1">
    <location>
        <begin position="38"/>
        <end position="60"/>
    </location>
</feature>
<evidence type="ECO:0000256" key="1">
    <source>
        <dbReference type="SAM" id="Phobius"/>
    </source>
</evidence>
<dbReference type="RefSeq" id="WP_177270253.1">
    <property type="nucleotide sequence ID" value="NZ_JACRTA010000003.1"/>
</dbReference>
<feature type="transmembrane region" description="Helical" evidence="1">
    <location>
        <begin position="12"/>
        <end position="32"/>
    </location>
</feature>
<protein>
    <submittedName>
        <fullName evidence="2">Uncharacterized protein</fullName>
    </submittedName>
</protein>
<keyword evidence="3" id="KW-1185">Reference proteome</keyword>
<name>A0A926EAS8_9FIRM</name>
<keyword evidence="1" id="KW-1133">Transmembrane helix</keyword>
<proteinExistence type="predicted"/>
<keyword evidence="1" id="KW-0812">Transmembrane</keyword>
<sequence>MKKDIGEERKSKLAFIWAAICLICSVLIWILTISRSDIILPLFMGTAALLYGPVTAFLYLREVKNGVFNAEDENEEESL</sequence>
<dbReference type="Proteomes" id="UP000610862">
    <property type="component" value="Unassembled WGS sequence"/>
</dbReference>
<accession>A0A926EAS8</accession>
<evidence type="ECO:0000313" key="2">
    <source>
        <dbReference type="EMBL" id="MBC8568939.1"/>
    </source>
</evidence>
<reference evidence="2" key="1">
    <citation type="submission" date="2020-08" db="EMBL/GenBank/DDBJ databases">
        <title>Genome public.</title>
        <authorList>
            <person name="Liu C."/>
            <person name="Sun Q."/>
        </authorList>
    </citation>
    <scope>NUCLEOTIDE SEQUENCE</scope>
    <source>
        <strain evidence="2">NSJ-24</strain>
    </source>
</reference>
<gene>
    <name evidence="2" type="ORF">H8692_09240</name>
</gene>
<evidence type="ECO:0000313" key="3">
    <source>
        <dbReference type="Proteomes" id="UP000610862"/>
    </source>
</evidence>
<organism evidence="2 3">
    <name type="scientific">Lentihominibacter hominis</name>
    <dbReference type="NCBI Taxonomy" id="2763645"/>
    <lineage>
        <taxon>Bacteria</taxon>
        <taxon>Bacillati</taxon>
        <taxon>Bacillota</taxon>
        <taxon>Clostridia</taxon>
        <taxon>Peptostreptococcales</taxon>
        <taxon>Anaerovoracaceae</taxon>
        <taxon>Lentihominibacter</taxon>
    </lineage>
</organism>
<keyword evidence="1" id="KW-0472">Membrane</keyword>
<dbReference type="EMBL" id="JACRTA010000003">
    <property type="protein sequence ID" value="MBC8568939.1"/>
    <property type="molecule type" value="Genomic_DNA"/>
</dbReference>
<dbReference type="AlphaFoldDB" id="A0A926EAS8"/>